<keyword evidence="9" id="KW-0479">Metal-binding</keyword>
<dbReference type="SUPFAM" id="SSF158791">
    <property type="entry name" value="MgtE N-terminal domain-like"/>
    <property type="match status" value="1"/>
</dbReference>
<evidence type="ECO:0000259" key="10">
    <source>
        <dbReference type="PROSITE" id="PS51371"/>
    </source>
</evidence>
<dbReference type="InterPro" id="IPR006668">
    <property type="entry name" value="Mg_transptr_MgtE_intracell_dom"/>
</dbReference>
<dbReference type="Pfam" id="PF00571">
    <property type="entry name" value="CBS"/>
    <property type="match status" value="1"/>
</dbReference>
<dbReference type="InterPro" id="IPR036739">
    <property type="entry name" value="SLC41_membr_dom_sf"/>
</dbReference>
<dbReference type="AlphaFoldDB" id="A0A7X2PB53"/>
<feature type="transmembrane region" description="Helical" evidence="9">
    <location>
        <begin position="308"/>
        <end position="335"/>
    </location>
</feature>
<evidence type="ECO:0000313" key="12">
    <source>
        <dbReference type="Proteomes" id="UP000466864"/>
    </source>
</evidence>
<keyword evidence="3 9" id="KW-0813">Transport</keyword>
<dbReference type="EMBL" id="VUMV01000013">
    <property type="protein sequence ID" value="MST83038.1"/>
    <property type="molecule type" value="Genomic_DNA"/>
</dbReference>
<dbReference type="SMART" id="SM00116">
    <property type="entry name" value="CBS"/>
    <property type="match status" value="2"/>
</dbReference>
<keyword evidence="12" id="KW-1185">Reference proteome</keyword>
<evidence type="ECO:0000256" key="8">
    <source>
        <dbReference type="PROSITE-ProRule" id="PRU00703"/>
    </source>
</evidence>
<sequence>MEENDVREKIYESITSKDTAALNNLFENMEAIDFAQAAEDLEDEDLRQVFEMLSKDNQTALMEEADDELRLRLAKTIDNDSLLTLFSHMQKDDIVDILGDFPTGRRKEVLNLMKSGDRKIITDLLQYPEESAGGLMSTAYLALNEDLTVTEGIQKIHEIGPKTEVIETIYVTDRQHRLTGTLDLRDLLSSPGAEKIVNIMHGNVIFVTPEVDQEEVAKLVSRYDLNAIPVVSARKQLLGIVTVDDVIDVIIQEHDEDMLQLAGVSSEERLNTSLGQSVRFRLPWLLVNLATAFLASFTVKLFESTINQVVALSAIMTIVSGMGGNAGTQTMSVLVRELSKNKITGAEAAKGLFKELLLGLIDGAVNGVVTGIIVYWVYGNLYLGVIVFIAMIGNMLVAGIFGFLVPLMLDKIHADPAVASSIFVTTATDVLGFFIFLGLANIFLPLLLGA</sequence>
<proteinExistence type="inferred from homology"/>
<comment type="subunit">
    <text evidence="9">Homodimer.</text>
</comment>
<dbReference type="InterPro" id="IPR006667">
    <property type="entry name" value="SLC41_membr_dom"/>
</dbReference>
<comment type="function">
    <text evidence="9">Acts as a magnesium transporter.</text>
</comment>
<dbReference type="Gene3D" id="3.10.580.10">
    <property type="entry name" value="CBS-domain"/>
    <property type="match status" value="1"/>
</dbReference>
<dbReference type="GO" id="GO:0005886">
    <property type="term" value="C:plasma membrane"/>
    <property type="evidence" value="ECO:0007669"/>
    <property type="project" value="UniProtKB-SubCell"/>
</dbReference>
<evidence type="ECO:0000256" key="6">
    <source>
        <dbReference type="ARBA" id="ARBA00022989"/>
    </source>
</evidence>
<dbReference type="InterPro" id="IPR046342">
    <property type="entry name" value="CBS_dom_sf"/>
</dbReference>
<evidence type="ECO:0000256" key="9">
    <source>
        <dbReference type="RuleBase" id="RU362011"/>
    </source>
</evidence>
<dbReference type="InterPro" id="IPR006669">
    <property type="entry name" value="MgtE_transporter"/>
</dbReference>
<evidence type="ECO:0000256" key="7">
    <source>
        <dbReference type="ARBA" id="ARBA00023136"/>
    </source>
</evidence>
<dbReference type="SMART" id="SM00924">
    <property type="entry name" value="MgtE_N"/>
    <property type="match status" value="1"/>
</dbReference>
<protein>
    <recommendedName>
        <fullName evidence="9">Magnesium transporter MgtE</fullName>
    </recommendedName>
</protein>
<feature type="transmembrane region" description="Helical" evidence="9">
    <location>
        <begin position="421"/>
        <end position="444"/>
    </location>
</feature>
<dbReference type="GO" id="GO:0015095">
    <property type="term" value="F:magnesium ion transmembrane transporter activity"/>
    <property type="evidence" value="ECO:0007669"/>
    <property type="project" value="UniProtKB-UniRule"/>
</dbReference>
<comment type="caution">
    <text evidence="11">The sequence shown here is derived from an EMBL/GenBank/DDBJ whole genome shotgun (WGS) entry which is preliminary data.</text>
</comment>
<dbReference type="InterPro" id="IPR038076">
    <property type="entry name" value="MgtE_N_sf"/>
</dbReference>
<dbReference type="Pfam" id="PF03448">
    <property type="entry name" value="MgtE_N"/>
    <property type="match status" value="1"/>
</dbReference>
<evidence type="ECO:0000256" key="5">
    <source>
        <dbReference type="ARBA" id="ARBA00022842"/>
    </source>
</evidence>
<dbReference type="NCBIfam" id="TIGR00400">
    <property type="entry name" value="mgtE"/>
    <property type="match status" value="1"/>
</dbReference>
<dbReference type="InterPro" id="IPR000644">
    <property type="entry name" value="CBS_dom"/>
</dbReference>
<name>A0A7X2PB53_9FIRM</name>
<dbReference type="CDD" id="cd04606">
    <property type="entry name" value="CBS_pair_Mg_transporter"/>
    <property type="match status" value="1"/>
</dbReference>
<accession>A0A7X2PB53</accession>
<evidence type="ECO:0000256" key="3">
    <source>
        <dbReference type="ARBA" id="ARBA00022448"/>
    </source>
</evidence>
<feature type="domain" description="CBS" evidence="10">
    <location>
        <begin position="200"/>
        <end position="256"/>
    </location>
</feature>
<dbReference type="Proteomes" id="UP000466864">
    <property type="component" value="Unassembled WGS sequence"/>
</dbReference>
<keyword evidence="5 9" id="KW-0460">Magnesium</keyword>
<feature type="transmembrane region" description="Helical" evidence="9">
    <location>
        <begin position="384"/>
        <end position="409"/>
    </location>
</feature>
<keyword evidence="4 9" id="KW-0812">Transmembrane</keyword>
<evidence type="ECO:0000256" key="2">
    <source>
        <dbReference type="ARBA" id="ARBA00009749"/>
    </source>
</evidence>
<dbReference type="GO" id="GO:0046872">
    <property type="term" value="F:metal ion binding"/>
    <property type="evidence" value="ECO:0007669"/>
    <property type="project" value="UniProtKB-KW"/>
</dbReference>
<evidence type="ECO:0000256" key="4">
    <source>
        <dbReference type="ARBA" id="ARBA00022692"/>
    </source>
</evidence>
<evidence type="ECO:0000313" key="11">
    <source>
        <dbReference type="EMBL" id="MST83038.1"/>
    </source>
</evidence>
<dbReference type="RefSeq" id="WP_154458940.1">
    <property type="nucleotide sequence ID" value="NZ_VUMV01000013.1"/>
</dbReference>
<dbReference type="PANTHER" id="PTHR43773:SF1">
    <property type="entry name" value="MAGNESIUM TRANSPORTER MGTE"/>
    <property type="match status" value="1"/>
</dbReference>
<keyword evidence="7 9" id="KW-0472">Membrane</keyword>
<feature type="transmembrane region" description="Helical" evidence="9">
    <location>
        <begin position="282"/>
        <end position="302"/>
    </location>
</feature>
<dbReference type="PANTHER" id="PTHR43773">
    <property type="entry name" value="MAGNESIUM TRANSPORTER MGTE"/>
    <property type="match status" value="1"/>
</dbReference>
<dbReference type="SUPFAM" id="SSF54631">
    <property type="entry name" value="CBS-domain pair"/>
    <property type="match status" value="1"/>
</dbReference>
<dbReference type="SUPFAM" id="SSF161093">
    <property type="entry name" value="MgtE membrane domain-like"/>
    <property type="match status" value="1"/>
</dbReference>
<evidence type="ECO:0000256" key="1">
    <source>
        <dbReference type="ARBA" id="ARBA00004141"/>
    </source>
</evidence>
<keyword evidence="9" id="KW-1003">Cell membrane</keyword>
<reference evidence="11 12" key="1">
    <citation type="submission" date="2019-08" db="EMBL/GenBank/DDBJ databases">
        <title>In-depth cultivation of the pig gut microbiome towards novel bacterial diversity and tailored functional studies.</title>
        <authorList>
            <person name="Wylensek D."/>
            <person name="Hitch T.C.A."/>
            <person name="Clavel T."/>
        </authorList>
    </citation>
    <scope>NUCLEOTIDE SEQUENCE [LARGE SCALE GENOMIC DNA]</scope>
    <source>
        <strain evidence="11 12">Oil+RF-744-WCA-WT-13</strain>
    </source>
</reference>
<dbReference type="PROSITE" id="PS51371">
    <property type="entry name" value="CBS"/>
    <property type="match status" value="1"/>
</dbReference>
<keyword evidence="6 9" id="KW-1133">Transmembrane helix</keyword>
<feature type="transmembrane region" description="Helical" evidence="9">
    <location>
        <begin position="356"/>
        <end position="378"/>
    </location>
</feature>
<dbReference type="Pfam" id="PF01769">
    <property type="entry name" value="MgtE"/>
    <property type="match status" value="1"/>
</dbReference>
<dbReference type="Gene3D" id="1.10.357.20">
    <property type="entry name" value="SLC41 divalent cation transporters, integral membrane domain"/>
    <property type="match status" value="1"/>
</dbReference>
<organism evidence="11 12">
    <name type="scientific">Bilifractor porci</name>
    <dbReference type="NCBI Taxonomy" id="2606636"/>
    <lineage>
        <taxon>Bacteria</taxon>
        <taxon>Bacillati</taxon>
        <taxon>Bacillota</taxon>
        <taxon>Clostridia</taxon>
        <taxon>Lachnospirales</taxon>
        <taxon>Lachnospiraceae</taxon>
        <taxon>Bilifractor</taxon>
    </lineage>
</organism>
<comment type="subcellular location">
    <subcellularLocation>
        <location evidence="9">Cell membrane</location>
        <topology evidence="9">Multi-pass membrane protein</topology>
    </subcellularLocation>
    <subcellularLocation>
        <location evidence="1">Membrane</location>
        <topology evidence="1">Multi-pass membrane protein</topology>
    </subcellularLocation>
</comment>
<gene>
    <name evidence="11" type="primary">mgtE</name>
    <name evidence="11" type="ORF">FYJ60_12095</name>
</gene>
<keyword evidence="8" id="KW-0129">CBS domain</keyword>
<comment type="similarity">
    <text evidence="2 9">Belongs to the SLC41A transporter family.</text>
</comment>
<dbReference type="Gene3D" id="1.25.60.10">
    <property type="entry name" value="MgtE N-terminal domain-like"/>
    <property type="match status" value="1"/>
</dbReference>